<evidence type="ECO:0000256" key="3">
    <source>
        <dbReference type="ARBA" id="ARBA00022448"/>
    </source>
</evidence>
<keyword evidence="7" id="KW-0762">Sugar transport</keyword>
<feature type="transmembrane region" description="Helical" evidence="9">
    <location>
        <begin position="110"/>
        <end position="137"/>
    </location>
</feature>
<evidence type="ECO:0000256" key="6">
    <source>
        <dbReference type="ARBA" id="ARBA00022989"/>
    </source>
</evidence>
<gene>
    <name evidence="11" type="ORF">SAMN06273570_3292</name>
</gene>
<keyword evidence="5 9" id="KW-0812">Transmembrane</keyword>
<evidence type="ECO:0000256" key="1">
    <source>
        <dbReference type="ARBA" id="ARBA00004651"/>
    </source>
</evidence>
<comment type="subcellular location">
    <subcellularLocation>
        <location evidence="9">Cell inner membrane</location>
        <topology evidence="9">Multi-pass membrane protein</topology>
    </subcellularLocation>
    <subcellularLocation>
        <location evidence="1">Cell membrane</location>
        <topology evidence="1">Multi-pass membrane protein</topology>
    </subcellularLocation>
</comment>
<evidence type="ECO:0000256" key="2">
    <source>
        <dbReference type="ARBA" id="ARBA00007783"/>
    </source>
</evidence>
<dbReference type="InterPro" id="IPR047817">
    <property type="entry name" value="ABC2_TM_bact-type"/>
</dbReference>
<keyword evidence="6 9" id="KW-1133">Transmembrane helix</keyword>
<dbReference type="Pfam" id="PF01061">
    <property type="entry name" value="ABC2_membrane"/>
    <property type="match status" value="1"/>
</dbReference>
<dbReference type="GO" id="GO:0140359">
    <property type="term" value="F:ABC-type transporter activity"/>
    <property type="evidence" value="ECO:0007669"/>
    <property type="project" value="InterPro"/>
</dbReference>
<dbReference type="PANTHER" id="PTHR30413">
    <property type="entry name" value="INNER MEMBRANE TRANSPORT PERMEASE"/>
    <property type="match status" value="1"/>
</dbReference>
<dbReference type="PROSITE" id="PS51012">
    <property type="entry name" value="ABC_TM2"/>
    <property type="match status" value="1"/>
</dbReference>
<accession>A0A286BXH9</accession>
<dbReference type="AlphaFoldDB" id="A0A286BXH9"/>
<reference evidence="12" key="1">
    <citation type="submission" date="2017-09" db="EMBL/GenBank/DDBJ databases">
        <authorList>
            <person name="Varghese N."/>
            <person name="Submissions S."/>
        </authorList>
    </citation>
    <scope>NUCLEOTIDE SEQUENCE [LARGE SCALE GENOMIC DNA]</scope>
    <source>
        <strain evidence="12">JKS000234</strain>
    </source>
</reference>
<protein>
    <recommendedName>
        <fullName evidence="9">Transport permease protein</fullName>
    </recommendedName>
</protein>
<evidence type="ECO:0000313" key="11">
    <source>
        <dbReference type="EMBL" id="SOD38857.1"/>
    </source>
</evidence>
<comment type="similarity">
    <text evidence="2 9">Belongs to the ABC-2 integral membrane protein family.</text>
</comment>
<evidence type="ECO:0000256" key="4">
    <source>
        <dbReference type="ARBA" id="ARBA00022475"/>
    </source>
</evidence>
<evidence type="ECO:0000256" key="8">
    <source>
        <dbReference type="ARBA" id="ARBA00023136"/>
    </source>
</evidence>
<evidence type="ECO:0000313" key="12">
    <source>
        <dbReference type="Proteomes" id="UP000219271"/>
    </source>
</evidence>
<dbReference type="EMBL" id="OCMY01000001">
    <property type="protein sequence ID" value="SOD38857.1"/>
    <property type="molecule type" value="Genomic_DNA"/>
</dbReference>
<proteinExistence type="inferred from homology"/>
<keyword evidence="8 9" id="KW-0472">Membrane</keyword>
<dbReference type="GO" id="GO:0005886">
    <property type="term" value="C:plasma membrane"/>
    <property type="evidence" value="ECO:0007669"/>
    <property type="project" value="UniProtKB-SubCell"/>
</dbReference>
<sequence>MISSLFKSLWSYRGFVLGNVKREFQSKYQNSLLGAVWNVLNPLSMIVVYTVIFSQVMHSRMPGVSNSFGYSIYLCSGILTWGLFAEVVGRGQNVFLEYANLLKKVSFPRLCLPVTIICNALLNFSIVFGLFTIFLIFSGNFPGFSYFALVPVLAVMMVFAIGLGITLGVLNVFFRDVGQFFGIVLQFWFWLTPIIYPAQILPAKVQHYLSFNPMFGVITAAQNILVKGIIPQYYQLLPAFIIGLLLCVIGLKLFRKHSGEMVDEL</sequence>
<evidence type="ECO:0000256" key="5">
    <source>
        <dbReference type="ARBA" id="ARBA00022692"/>
    </source>
</evidence>
<feature type="transmembrane region" description="Helical" evidence="9">
    <location>
        <begin position="143"/>
        <end position="170"/>
    </location>
</feature>
<dbReference type="OrthoDB" id="9786910at2"/>
<keyword evidence="7" id="KW-0625">Polysaccharide transport</keyword>
<organism evidence="11 12">
    <name type="scientific">Candidatus Pantoea floridensis</name>
    <dbReference type="NCBI Taxonomy" id="1938870"/>
    <lineage>
        <taxon>Bacteria</taxon>
        <taxon>Pseudomonadati</taxon>
        <taxon>Pseudomonadota</taxon>
        <taxon>Gammaproteobacteria</taxon>
        <taxon>Enterobacterales</taxon>
        <taxon>Erwiniaceae</taxon>
        <taxon>Pantoea</taxon>
    </lineage>
</organism>
<dbReference type="Proteomes" id="UP000219271">
    <property type="component" value="Unassembled WGS sequence"/>
</dbReference>
<feature type="transmembrane region" description="Helical" evidence="9">
    <location>
        <begin position="68"/>
        <end position="89"/>
    </location>
</feature>
<keyword evidence="3 9" id="KW-0813">Transport</keyword>
<evidence type="ECO:0000256" key="7">
    <source>
        <dbReference type="ARBA" id="ARBA00023047"/>
    </source>
</evidence>
<evidence type="ECO:0000256" key="9">
    <source>
        <dbReference type="RuleBase" id="RU361157"/>
    </source>
</evidence>
<keyword evidence="4 9" id="KW-1003">Cell membrane</keyword>
<feature type="domain" description="ABC transmembrane type-2" evidence="10">
    <location>
        <begin position="33"/>
        <end position="257"/>
    </location>
</feature>
<name>A0A286BXH9_9GAMM</name>
<feature type="transmembrane region" description="Helical" evidence="9">
    <location>
        <begin position="32"/>
        <end position="56"/>
    </location>
</feature>
<dbReference type="PANTHER" id="PTHR30413:SF10">
    <property type="entry name" value="CAPSULE POLYSACCHARIDE EXPORT INNER-MEMBRANE PROTEIN CTRC"/>
    <property type="match status" value="1"/>
</dbReference>
<keyword evidence="12" id="KW-1185">Reference proteome</keyword>
<evidence type="ECO:0000259" key="10">
    <source>
        <dbReference type="PROSITE" id="PS51012"/>
    </source>
</evidence>
<dbReference type="GO" id="GO:0015920">
    <property type="term" value="P:lipopolysaccharide transport"/>
    <property type="evidence" value="ECO:0007669"/>
    <property type="project" value="TreeGrafter"/>
</dbReference>
<feature type="transmembrane region" description="Helical" evidence="9">
    <location>
        <begin position="177"/>
        <end position="196"/>
    </location>
</feature>
<feature type="transmembrane region" description="Helical" evidence="9">
    <location>
        <begin position="233"/>
        <end position="254"/>
    </location>
</feature>
<dbReference type="GO" id="GO:0015774">
    <property type="term" value="P:polysaccharide transport"/>
    <property type="evidence" value="ECO:0007669"/>
    <property type="project" value="UniProtKB-KW"/>
</dbReference>
<dbReference type="InterPro" id="IPR013525">
    <property type="entry name" value="ABC2_TM"/>
</dbReference>